<dbReference type="AlphaFoldDB" id="B8JBX7"/>
<evidence type="ECO:0000313" key="2">
    <source>
        <dbReference type="EMBL" id="ACL63899.1"/>
    </source>
</evidence>
<gene>
    <name evidence="2" type="ordered locus">A2cp1_0542</name>
</gene>
<name>B8JBX7_ANAD2</name>
<evidence type="ECO:0000256" key="1">
    <source>
        <dbReference type="SAM" id="SignalP"/>
    </source>
</evidence>
<keyword evidence="3" id="KW-1185">Reference proteome</keyword>
<feature type="signal peptide" evidence="1">
    <location>
        <begin position="1"/>
        <end position="23"/>
    </location>
</feature>
<dbReference type="RefSeq" id="WP_012631947.1">
    <property type="nucleotide sequence ID" value="NC_011891.1"/>
</dbReference>
<keyword evidence="1" id="KW-0732">Signal</keyword>
<dbReference type="KEGG" id="acp:A2cp1_0542"/>
<accession>B8JBX7</accession>
<dbReference type="HOGENOM" id="CLU_1583146_0_0_7"/>
<dbReference type="PROSITE" id="PS51257">
    <property type="entry name" value="PROKAR_LIPOPROTEIN"/>
    <property type="match status" value="1"/>
</dbReference>
<reference evidence="2" key="1">
    <citation type="submission" date="2009-01" db="EMBL/GenBank/DDBJ databases">
        <title>Complete sequence of Anaeromyxobacter dehalogenans 2CP-1.</title>
        <authorList>
            <consortium name="US DOE Joint Genome Institute"/>
            <person name="Lucas S."/>
            <person name="Copeland A."/>
            <person name="Lapidus A."/>
            <person name="Glavina del Rio T."/>
            <person name="Dalin E."/>
            <person name="Tice H."/>
            <person name="Bruce D."/>
            <person name="Goodwin L."/>
            <person name="Pitluck S."/>
            <person name="Saunders E."/>
            <person name="Brettin T."/>
            <person name="Detter J.C."/>
            <person name="Han C."/>
            <person name="Larimer F."/>
            <person name="Land M."/>
            <person name="Hauser L."/>
            <person name="Kyrpides N."/>
            <person name="Ovchinnikova G."/>
            <person name="Beliaev A.S."/>
            <person name="Richardson P."/>
        </authorList>
    </citation>
    <scope>NUCLEOTIDE SEQUENCE</scope>
    <source>
        <strain evidence="2">2CP-1</strain>
    </source>
</reference>
<protein>
    <recommendedName>
        <fullName evidence="4">Lipoprotein</fullName>
    </recommendedName>
</protein>
<feature type="chain" id="PRO_5002875120" description="Lipoprotein" evidence="1">
    <location>
        <begin position="24"/>
        <end position="168"/>
    </location>
</feature>
<evidence type="ECO:0000313" key="3">
    <source>
        <dbReference type="Proteomes" id="UP000007089"/>
    </source>
</evidence>
<dbReference type="EMBL" id="CP001359">
    <property type="protein sequence ID" value="ACL63899.1"/>
    <property type="molecule type" value="Genomic_DNA"/>
</dbReference>
<sequence>MNRTAWIATAALALTLSGCASVAAQRARTRYLEAELDRLRYPQPAEEIWGDVRRLLMQNEFPLADEEDPREGIQGLVVNLFTPARPTEIDKAGRRKLDTGWRKDQTRVHAEASPGEGGVQVRLTRLVEDQTEHGRGKPSRDVDLELELARLLAPQEAARIEAGIPKPR</sequence>
<dbReference type="Proteomes" id="UP000007089">
    <property type="component" value="Chromosome"/>
</dbReference>
<organism evidence="2 3">
    <name type="scientific">Anaeromyxobacter dehalogenans (strain ATCC BAA-258 / DSM 21875 / 2CP-1)</name>
    <dbReference type="NCBI Taxonomy" id="455488"/>
    <lineage>
        <taxon>Bacteria</taxon>
        <taxon>Pseudomonadati</taxon>
        <taxon>Myxococcota</taxon>
        <taxon>Myxococcia</taxon>
        <taxon>Myxococcales</taxon>
        <taxon>Cystobacterineae</taxon>
        <taxon>Anaeromyxobacteraceae</taxon>
        <taxon>Anaeromyxobacter</taxon>
    </lineage>
</organism>
<evidence type="ECO:0008006" key="4">
    <source>
        <dbReference type="Google" id="ProtNLM"/>
    </source>
</evidence>
<proteinExistence type="predicted"/>